<proteinExistence type="predicted"/>
<gene>
    <name evidence="1" type="ORF">Q4436_01425</name>
</gene>
<dbReference type="EMBL" id="JAUONS010000001">
    <property type="protein sequence ID" value="MDO6360781.1"/>
    <property type="molecule type" value="Genomic_DNA"/>
</dbReference>
<protein>
    <submittedName>
        <fullName evidence="1">Uncharacterized protein</fullName>
    </submittedName>
</protein>
<comment type="caution">
    <text evidence="1">The sequence shown here is derived from an EMBL/GenBank/DDBJ whole genome shotgun (WGS) entry which is preliminary data.</text>
</comment>
<evidence type="ECO:0000313" key="2">
    <source>
        <dbReference type="Proteomes" id="UP001169713"/>
    </source>
</evidence>
<dbReference type="Proteomes" id="UP001169713">
    <property type="component" value="Unassembled WGS sequence"/>
</dbReference>
<reference evidence="1" key="1">
    <citation type="submission" date="2023-07" db="EMBL/GenBank/DDBJ databases">
        <title>Whole Genome Sequencing of Colonoscopy isolates.</title>
        <authorList>
            <person name="Surve S.V."/>
            <person name="Valls R.A."/>
            <person name="Barrak K.E."/>
            <person name="Gardner T.B."/>
            <person name="O'Toole G.A."/>
        </authorList>
    </citation>
    <scope>NUCLEOTIDE SEQUENCE</scope>
    <source>
        <strain evidence="1">GP0003</strain>
    </source>
</reference>
<dbReference type="RefSeq" id="WP_262333870.1">
    <property type="nucleotide sequence ID" value="NZ_JANZQG010000004.1"/>
</dbReference>
<dbReference type="InterPro" id="IPR044929">
    <property type="entry name" value="DNA/RNA_non-sp_Endonuclease_sf"/>
</dbReference>
<dbReference type="AlphaFoldDB" id="A0ABD4ZZ52"/>
<dbReference type="Gene3D" id="3.40.570.10">
    <property type="entry name" value="Extracellular Endonuclease, subunit A"/>
    <property type="match status" value="1"/>
</dbReference>
<accession>A0ABD4ZZ52</accession>
<organism evidence="1 2">
    <name type="scientific">Lactobacillus paragasseri</name>
    <dbReference type="NCBI Taxonomy" id="2107999"/>
    <lineage>
        <taxon>Bacteria</taxon>
        <taxon>Bacillati</taxon>
        <taxon>Bacillota</taxon>
        <taxon>Bacilli</taxon>
        <taxon>Lactobacillales</taxon>
        <taxon>Lactobacillaceae</taxon>
        <taxon>Lactobacillus</taxon>
    </lineage>
</organism>
<evidence type="ECO:0000313" key="1">
    <source>
        <dbReference type="EMBL" id="MDO6360781.1"/>
    </source>
</evidence>
<sequence>MEEKEVLTRLGLPDGLSEVDQLKGYEISYSNNDENVFDLSDKSSTSLSELVNKFLSYKQNLLPILTYEYGRIIITGWRVYLDARLKEKVKLTETGVHDPSWIKEKYSNADVNTVDALMFDRLRKDGRLRLSSKYRIEGGHILGQFTNLIPLIEDYLRSDQRVDHIDMYPQFKQANENTKQDHGQLYFEDMIRDDNAPYYYEAEAIFADIFDKVPIGTRLRIVKLEKSEDDTYKYLPIRHVFIPNRDYSKENGGDNLLPYENYREFFKNGNLRKLREV</sequence>
<name>A0ABD4ZZ52_9LACO</name>